<dbReference type="RefSeq" id="WP_264488053.1">
    <property type="nucleotide sequence ID" value="NZ_JAPDDT010000006.1"/>
</dbReference>
<dbReference type="NCBIfam" id="TIGR00002">
    <property type="entry name" value="S16"/>
    <property type="match status" value="1"/>
</dbReference>
<organism evidence="4 5">
    <name type="scientific">Luteolibacter arcticus</name>
    <dbReference type="NCBI Taxonomy" id="1581411"/>
    <lineage>
        <taxon>Bacteria</taxon>
        <taxon>Pseudomonadati</taxon>
        <taxon>Verrucomicrobiota</taxon>
        <taxon>Verrucomicrobiia</taxon>
        <taxon>Verrucomicrobiales</taxon>
        <taxon>Verrucomicrobiaceae</taxon>
        <taxon>Luteolibacter</taxon>
    </lineage>
</organism>
<dbReference type="InterPro" id="IPR000307">
    <property type="entry name" value="Ribosomal_bS16"/>
</dbReference>
<keyword evidence="1 3" id="KW-0689">Ribosomal protein</keyword>
<comment type="caution">
    <text evidence="4">The sequence shown here is derived from an EMBL/GenBank/DDBJ whole genome shotgun (WGS) entry which is preliminary data.</text>
</comment>
<evidence type="ECO:0000313" key="5">
    <source>
        <dbReference type="Proteomes" id="UP001320876"/>
    </source>
</evidence>
<dbReference type="PANTHER" id="PTHR12919:SF20">
    <property type="entry name" value="SMALL RIBOSOMAL SUBUNIT PROTEIN BS16M"/>
    <property type="match status" value="1"/>
</dbReference>
<evidence type="ECO:0000256" key="2">
    <source>
        <dbReference type="ARBA" id="ARBA00023274"/>
    </source>
</evidence>
<keyword evidence="5" id="KW-1185">Reference proteome</keyword>
<dbReference type="Pfam" id="PF00886">
    <property type="entry name" value="Ribosomal_S16"/>
    <property type="match status" value="1"/>
</dbReference>
<dbReference type="PANTHER" id="PTHR12919">
    <property type="entry name" value="30S RIBOSOMAL PROTEIN S16"/>
    <property type="match status" value="1"/>
</dbReference>
<evidence type="ECO:0000256" key="3">
    <source>
        <dbReference type="HAMAP-Rule" id="MF_00385"/>
    </source>
</evidence>
<dbReference type="InterPro" id="IPR023803">
    <property type="entry name" value="Ribosomal_bS16_dom_sf"/>
</dbReference>
<comment type="similarity">
    <text evidence="3">Belongs to the bacterial ribosomal protein bS16 family.</text>
</comment>
<dbReference type="GO" id="GO:0005840">
    <property type="term" value="C:ribosome"/>
    <property type="evidence" value="ECO:0007669"/>
    <property type="project" value="UniProtKB-KW"/>
</dbReference>
<protein>
    <recommendedName>
        <fullName evidence="3">Small ribosomal subunit protein bS16</fullName>
    </recommendedName>
</protein>
<dbReference type="EMBL" id="JAPDDT010000006">
    <property type="protein sequence ID" value="MCW1923947.1"/>
    <property type="molecule type" value="Genomic_DNA"/>
</dbReference>
<keyword evidence="2 3" id="KW-0687">Ribonucleoprotein</keyword>
<evidence type="ECO:0000256" key="1">
    <source>
        <dbReference type="ARBA" id="ARBA00022980"/>
    </source>
</evidence>
<dbReference type="SUPFAM" id="SSF54565">
    <property type="entry name" value="Ribosomal protein S16"/>
    <property type="match status" value="1"/>
</dbReference>
<dbReference type="HAMAP" id="MF_00385">
    <property type="entry name" value="Ribosomal_bS16"/>
    <property type="match status" value="1"/>
</dbReference>
<sequence length="86" mass="9653">MAVALRLNRQGTKDRPYYKIVAVDSRKRRDGRYIEQVGTYDPLKEGVNFTIDLEKADKWIGVGAQVSETVNSIVRKARTAAAKVEA</sequence>
<accession>A0ABT3GKA9</accession>
<dbReference type="Proteomes" id="UP001320876">
    <property type="component" value="Unassembled WGS sequence"/>
</dbReference>
<evidence type="ECO:0000313" key="4">
    <source>
        <dbReference type="EMBL" id="MCW1923947.1"/>
    </source>
</evidence>
<proteinExistence type="inferred from homology"/>
<dbReference type="Gene3D" id="3.30.1320.10">
    <property type="match status" value="1"/>
</dbReference>
<gene>
    <name evidence="3 4" type="primary">rpsP</name>
    <name evidence="4" type="ORF">OKA05_15375</name>
</gene>
<name>A0ABT3GKA9_9BACT</name>
<reference evidence="4 5" key="1">
    <citation type="submission" date="2022-10" db="EMBL/GenBank/DDBJ databases">
        <title>Luteolibacter arcticus strain CCTCC AB 2014275, whole genome shotgun sequencing project.</title>
        <authorList>
            <person name="Zhao G."/>
            <person name="Shen L."/>
        </authorList>
    </citation>
    <scope>NUCLEOTIDE SEQUENCE [LARGE SCALE GENOMIC DNA]</scope>
    <source>
        <strain evidence="4 5">CCTCC AB 2014275</strain>
    </source>
</reference>